<name>A0A9P8CE31_9HELO</name>
<keyword evidence="2" id="KW-1185">Reference proteome</keyword>
<organism evidence="1 2">
    <name type="scientific">Calycina marina</name>
    <dbReference type="NCBI Taxonomy" id="1763456"/>
    <lineage>
        <taxon>Eukaryota</taxon>
        <taxon>Fungi</taxon>
        <taxon>Dikarya</taxon>
        <taxon>Ascomycota</taxon>
        <taxon>Pezizomycotina</taxon>
        <taxon>Leotiomycetes</taxon>
        <taxon>Helotiales</taxon>
        <taxon>Pezizellaceae</taxon>
        <taxon>Calycina</taxon>
    </lineage>
</organism>
<sequence>MPHDDAAWLLPGCAPGAAGSSRGLFQEYFLGGSANWTAPAAGLAAETPDDGKALECASLPVCLKPSDGLRGQYPKSYAPSPRTMIVAPSCSAFHGVADDREMILRSADRGAQRSGITAADGHIPVGERRIDGNRALQLRQTSLHERGCINAEVLFHGDGVRRGGSLA</sequence>
<gene>
    <name evidence="1" type="ORF">BJ878DRAFT_543027</name>
</gene>
<dbReference type="OrthoDB" id="10599170at2759"/>
<dbReference type="AlphaFoldDB" id="A0A9P8CE31"/>
<accession>A0A9P8CE31</accession>
<proteinExistence type="predicted"/>
<evidence type="ECO:0000313" key="2">
    <source>
        <dbReference type="Proteomes" id="UP000887226"/>
    </source>
</evidence>
<protein>
    <submittedName>
        <fullName evidence="1">Uncharacterized protein</fullName>
    </submittedName>
</protein>
<evidence type="ECO:0000313" key="1">
    <source>
        <dbReference type="EMBL" id="KAG9243674.1"/>
    </source>
</evidence>
<reference evidence="1" key="1">
    <citation type="journal article" date="2021" name="IMA Fungus">
        <title>Genomic characterization of three marine fungi, including Emericellopsis atlantica sp. nov. with signatures of a generalist lifestyle and marine biomass degradation.</title>
        <authorList>
            <person name="Hagestad O.C."/>
            <person name="Hou L."/>
            <person name="Andersen J.H."/>
            <person name="Hansen E.H."/>
            <person name="Altermark B."/>
            <person name="Li C."/>
            <person name="Kuhnert E."/>
            <person name="Cox R.J."/>
            <person name="Crous P.W."/>
            <person name="Spatafora J.W."/>
            <person name="Lail K."/>
            <person name="Amirebrahimi M."/>
            <person name="Lipzen A."/>
            <person name="Pangilinan J."/>
            <person name="Andreopoulos W."/>
            <person name="Hayes R.D."/>
            <person name="Ng V."/>
            <person name="Grigoriev I.V."/>
            <person name="Jackson S.A."/>
            <person name="Sutton T.D.S."/>
            <person name="Dobson A.D.W."/>
            <person name="Rama T."/>
        </authorList>
    </citation>
    <scope>NUCLEOTIDE SEQUENCE</scope>
    <source>
        <strain evidence="1">TRa3180A</strain>
    </source>
</reference>
<comment type="caution">
    <text evidence="1">The sequence shown here is derived from an EMBL/GenBank/DDBJ whole genome shotgun (WGS) entry which is preliminary data.</text>
</comment>
<dbReference type="EMBL" id="MU253959">
    <property type="protein sequence ID" value="KAG9243674.1"/>
    <property type="molecule type" value="Genomic_DNA"/>
</dbReference>
<dbReference type="Proteomes" id="UP000887226">
    <property type="component" value="Unassembled WGS sequence"/>
</dbReference>